<dbReference type="InterPro" id="IPR001002">
    <property type="entry name" value="Chitin-bd_1"/>
</dbReference>
<evidence type="ECO:0008006" key="15">
    <source>
        <dbReference type="Google" id="ProtNLM"/>
    </source>
</evidence>
<keyword evidence="5" id="KW-0378">Hydrolase</keyword>
<dbReference type="GO" id="GO:0016810">
    <property type="term" value="F:hydrolase activity, acting on carbon-nitrogen (but not peptide) bonds"/>
    <property type="evidence" value="ECO:0007669"/>
    <property type="project" value="InterPro"/>
</dbReference>
<evidence type="ECO:0000256" key="8">
    <source>
        <dbReference type="PROSITE-ProRule" id="PRU00261"/>
    </source>
</evidence>
<evidence type="ECO:0000256" key="5">
    <source>
        <dbReference type="ARBA" id="ARBA00022801"/>
    </source>
</evidence>
<organism evidence="13 14">
    <name type="scientific">Endocarpon pusillum</name>
    <dbReference type="NCBI Taxonomy" id="364733"/>
    <lineage>
        <taxon>Eukaryota</taxon>
        <taxon>Fungi</taxon>
        <taxon>Dikarya</taxon>
        <taxon>Ascomycota</taxon>
        <taxon>Pezizomycotina</taxon>
        <taxon>Eurotiomycetes</taxon>
        <taxon>Chaetothyriomycetidae</taxon>
        <taxon>Verrucariales</taxon>
        <taxon>Verrucariaceae</taxon>
        <taxon>Endocarpon</taxon>
    </lineage>
</organism>
<keyword evidence="8" id="KW-1015">Disulfide bond</keyword>
<evidence type="ECO:0000313" key="14">
    <source>
        <dbReference type="Proteomes" id="UP000606974"/>
    </source>
</evidence>
<dbReference type="GO" id="GO:0008061">
    <property type="term" value="F:chitin binding"/>
    <property type="evidence" value="ECO:0007669"/>
    <property type="project" value="UniProtKB-UniRule"/>
</dbReference>
<feature type="region of interest" description="Disordered" evidence="9">
    <location>
        <begin position="77"/>
        <end position="103"/>
    </location>
</feature>
<evidence type="ECO:0000256" key="2">
    <source>
        <dbReference type="ARBA" id="ARBA00022669"/>
    </source>
</evidence>
<evidence type="ECO:0000256" key="7">
    <source>
        <dbReference type="ARBA" id="ARBA00023285"/>
    </source>
</evidence>
<dbReference type="GO" id="GO:0005975">
    <property type="term" value="P:carbohydrate metabolic process"/>
    <property type="evidence" value="ECO:0007669"/>
    <property type="project" value="InterPro"/>
</dbReference>
<dbReference type="Gene3D" id="3.30.60.10">
    <property type="entry name" value="Endochitinase-like"/>
    <property type="match status" value="1"/>
</dbReference>
<comment type="caution">
    <text evidence="8">Lacks conserved residue(s) required for the propagation of feature annotation.</text>
</comment>
<evidence type="ECO:0000256" key="10">
    <source>
        <dbReference type="SAM" id="SignalP"/>
    </source>
</evidence>
<dbReference type="InterPro" id="IPR011330">
    <property type="entry name" value="Glyco_hydro/deAcase_b/a-brl"/>
</dbReference>
<reference evidence="13" key="1">
    <citation type="submission" date="2020-02" db="EMBL/GenBank/DDBJ databases">
        <authorList>
            <person name="Palmer J.M."/>
        </authorList>
    </citation>
    <scope>NUCLEOTIDE SEQUENCE</scope>
    <source>
        <strain evidence="13">EPUS1.4</strain>
        <tissue evidence="13">Thallus</tissue>
    </source>
</reference>
<evidence type="ECO:0000259" key="11">
    <source>
        <dbReference type="PROSITE" id="PS50941"/>
    </source>
</evidence>
<dbReference type="Pfam" id="PF01522">
    <property type="entry name" value="Polysacc_deac_1"/>
    <property type="match status" value="1"/>
</dbReference>
<dbReference type="AlphaFoldDB" id="A0A8H7E0J1"/>
<proteinExistence type="predicted"/>
<dbReference type="PROSITE" id="PS51677">
    <property type="entry name" value="NODB"/>
    <property type="match status" value="1"/>
</dbReference>
<sequence>MHYRTFFTAFLATGLVTAHPYHHAKRAVGPGGSCGPANGYTCPSSAPCCSQWGYCGSGSEYCAAGCQPNFGNCDAGGGSTTTQSPTSSPTPRSGSVRDIPRPKIGSVPYGSVIVNCVRNGDIALTFDDGPYIYTPHLLDVLAQYNVKATFFVVGSNGNGDIDQVAQWSDIIRRAYNEGHQIASHTWTHPDLTTLSSEARREEMYKTEQALANILGVFPTYMRPPYLAIDSASEADLANLGYHVISTNLDTKDYANDSPELIGNSERTFDEATASDPGSASYIVLNHDIHRETAYTLAEYEIRRVQSRGYRPVTVGECLGDNPANWYRSVPQAQLGTFNLAPQSAPSSEDLAAQGFAPPARTCNYVEDPNSAQKLFALV</sequence>
<comment type="cofactor">
    <cofactor evidence="1">
        <name>Co(2+)</name>
        <dbReference type="ChEBI" id="CHEBI:48828"/>
    </cofactor>
</comment>
<dbReference type="Pfam" id="PF00187">
    <property type="entry name" value="Chitin_bind_1"/>
    <property type="match status" value="1"/>
</dbReference>
<keyword evidence="2 8" id="KW-0147">Chitin-binding</keyword>
<evidence type="ECO:0000256" key="9">
    <source>
        <dbReference type="SAM" id="MobiDB-lite"/>
    </source>
</evidence>
<gene>
    <name evidence="13" type="ORF">GJ744_012188</name>
</gene>
<comment type="caution">
    <text evidence="13">The sequence shown here is derived from an EMBL/GenBank/DDBJ whole genome shotgun (WGS) entry which is preliminary data.</text>
</comment>
<dbReference type="CDD" id="cd11618">
    <property type="entry name" value="ChtBD1_1"/>
    <property type="match status" value="1"/>
</dbReference>
<dbReference type="GO" id="GO:0046872">
    <property type="term" value="F:metal ion binding"/>
    <property type="evidence" value="ECO:0007669"/>
    <property type="project" value="UniProtKB-KW"/>
</dbReference>
<dbReference type="PROSITE" id="PS50941">
    <property type="entry name" value="CHIT_BIND_I_2"/>
    <property type="match status" value="1"/>
</dbReference>
<feature type="disulfide bond" evidence="8">
    <location>
        <begin position="34"/>
        <end position="49"/>
    </location>
</feature>
<evidence type="ECO:0000256" key="4">
    <source>
        <dbReference type="ARBA" id="ARBA00022729"/>
    </source>
</evidence>
<protein>
    <recommendedName>
        <fullName evidence="15">Chitin deacetylase</fullName>
    </recommendedName>
</protein>
<dbReference type="SUPFAM" id="SSF88713">
    <property type="entry name" value="Glycoside hydrolase/deacetylase"/>
    <property type="match status" value="1"/>
</dbReference>
<feature type="domain" description="Chitin-binding type-1" evidence="11">
    <location>
        <begin position="31"/>
        <end position="75"/>
    </location>
</feature>
<name>A0A8H7E0J1_9EURO</name>
<evidence type="ECO:0000259" key="12">
    <source>
        <dbReference type="PROSITE" id="PS51677"/>
    </source>
</evidence>
<dbReference type="SMART" id="SM00270">
    <property type="entry name" value="ChtBD1"/>
    <property type="match status" value="1"/>
</dbReference>
<dbReference type="InterPro" id="IPR018371">
    <property type="entry name" value="Chitin-binding_1_CS"/>
</dbReference>
<dbReference type="PANTHER" id="PTHR46471:SF2">
    <property type="entry name" value="CHITIN DEACETYLASE-RELATED"/>
    <property type="match status" value="1"/>
</dbReference>
<dbReference type="Proteomes" id="UP000606974">
    <property type="component" value="Unassembled WGS sequence"/>
</dbReference>
<evidence type="ECO:0000313" key="13">
    <source>
        <dbReference type="EMBL" id="KAF7506124.1"/>
    </source>
</evidence>
<keyword evidence="6" id="KW-0119">Carbohydrate metabolism</keyword>
<keyword evidence="7" id="KW-0170">Cobalt</keyword>
<feature type="domain" description="NodB homology" evidence="12">
    <location>
        <begin position="120"/>
        <end position="312"/>
    </location>
</feature>
<dbReference type="PANTHER" id="PTHR46471">
    <property type="entry name" value="CHITIN DEACETYLASE"/>
    <property type="match status" value="1"/>
</dbReference>
<evidence type="ECO:0000256" key="3">
    <source>
        <dbReference type="ARBA" id="ARBA00022723"/>
    </source>
</evidence>
<evidence type="ECO:0000256" key="6">
    <source>
        <dbReference type="ARBA" id="ARBA00023277"/>
    </source>
</evidence>
<feature type="signal peptide" evidence="10">
    <location>
        <begin position="1"/>
        <end position="18"/>
    </location>
</feature>
<dbReference type="PROSITE" id="PS00026">
    <property type="entry name" value="CHIT_BIND_I_1"/>
    <property type="match status" value="1"/>
</dbReference>
<dbReference type="EMBL" id="JAACFV010000093">
    <property type="protein sequence ID" value="KAF7506124.1"/>
    <property type="molecule type" value="Genomic_DNA"/>
</dbReference>
<keyword evidence="3" id="KW-0479">Metal-binding</keyword>
<accession>A0A8H7E0J1</accession>
<feature type="disulfide bond" evidence="8">
    <location>
        <begin position="48"/>
        <end position="62"/>
    </location>
</feature>
<dbReference type="SUPFAM" id="SSF57016">
    <property type="entry name" value="Plant lectins/antimicrobial peptides"/>
    <property type="match status" value="1"/>
</dbReference>
<dbReference type="InterPro" id="IPR002509">
    <property type="entry name" value="NODB_dom"/>
</dbReference>
<dbReference type="CDD" id="cd10951">
    <property type="entry name" value="CE4_ClCDA_like"/>
    <property type="match status" value="1"/>
</dbReference>
<dbReference type="OrthoDB" id="2125469at2759"/>
<keyword evidence="14" id="KW-1185">Reference proteome</keyword>
<dbReference type="Gene3D" id="3.20.20.370">
    <property type="entry name" value="Glycoside hydrolase/deacetylase"/>
    <property type="match status" value="1"/>
</dbReference>
<keyword evidence="4 10" id="KW-0732">Signal</keyword>
<dbReference type="InterPro" id="IPR036861">
    <property type="entry name" value="Endochitinase-like_sf"/>
</dbReference>
<feature type="chain" id="PRO_5034740092" description="Chitin deacetylase" evidence="10">
    <location>
        <begin position="19"/>
        <end position="378"/>
    </location>
</feature>
<feature type="compositionally biased region" description="Low complexity" evidence="9">
    <location>
        <begin position="80"/>
        <end position="94"/>
    </location>
</feature>
<evidence type="ECO:0000256" key="1">
    <source>
        <dbReference type="ARBA" id="ARBA00001941"/>
    </source>
</evidence>